<evidence type="ECO:0000256" key="1">
    <source>
        <dbReference type="SAM" id="Phobius"/>
    </source>
</evidence>
<keyword evidence="3" id="KW-1185">Reference proteome</keyword>
<protein>
    <recommendedName>
        <fullName evidence="4">Transmembrane protein</fullName>
    </recommendedName>
</protein>
<keyword evidence="1" id="KW-0472">Membrane</keyword>
<feature type="transmembrane region" description="Helical" evidence="1">
    <location>
        <begin position="231"/>
        <end position="248"/>
    </location>
</feature>
<keyword evidence="1" id="KW-0812">Transmembrane</keyword>
<dbReference type="AlphaFoldDB" id="A0AAP0GYL0"/>
<dbReference type="PANTHER" id="PTHR33133">
    <property type="entry name" value="OS08G0107100 PROTEIN-RELATED"/>
    <property type="match status" value="1"/>
</dbReference>
<feature type="transmembrane region" description="Helical" evidence="1">
    <location>
        <begin position="26"/>
        <end position="49"/>
    </location>
</feature>
<sequence>METPPPHRHHLTGILSDSERILTTNYFHFISLSFLFLPLSSSLITTTPFSHLSGQLFTVDRLHTLTTFHIFYILIVYLLSLSAIATITYTTYHGFSGQPVNFSTALKSLTSSFFPIVTTAITAHTLIFLISLTFPMLLHNLGFVIDPTSILFTWLFYVTVAITYFHVNWSLAFVVVVAESKSGVAALVRSSELVKGMRSVSLLLGLYFGFFFGISVWTLSDGIRVISDRGYVFFAIVVGGSGLLMSYVRNFTVATTVLYCYCKNFHGELAVNGVDVKIPRVFEA</sequence>
<name>A0AAP0GYL0_9ASTR</name>
<feature type="transmembrane region" description="Helical" evidence="1">
    <location>
        <begin position="113"/>
        <end position="134"/>
    </location>
</feature>
<proteinExistence type="predicted"/>
<evidence type="ECO:0000313" key="2">
    <source>
        <dbReference type="EMBL" id="KAK9063615.1"/>
    </source>
</evidence>
<gene>
    <name evidence="2" type="ORF">SSX86_017486</name>
</gene>
<organism evidence="2 3">
    <name type="scientific">Deinandra increscens subsp. villosa</name>
    <dbReference type="NCBI Taxonomy" id="3103831"/>
    <lineage>
        <taxon>Eukaryota</taxon>
        <taxon>Viridiplantae</taxon>
        <taxon>Streptophyta</taxon>
        <taxon>Embryophyta</taxon>
        <taxon>Tracheophyta</taxon>
        <taxon>Spermatophyta</taxon>
        <taxon>Magnoliopsida</taxon>
        <taxon>eudicotyledons</taxon>
        <taxon>Gunneridae</taxon>
        <taxon>Pentapetalae</taxon>
        <taxon>asterids</taxon>
        <taxon>campanulids</taxon>
        <taxon>Asterales</taxon>
        <taxon>Asteraceae</taxon>
        <taxon>Asteroideae</taxon>
        <taxon>Heliantheae alliance</taxon>
        <taxon>Madieae</taxon>
        <taxon>Madiinae</taxon>
        <taxon>Deinandra</taxon>
    </lineage>
</organism>
<evidence type="ECO:0008006" key="4">
    <source>
        <dbReference type="Google" id="ProtNLM"/>
    </source>
</evidence>
<evidence type="ECO:0000313" key="3">
    <source>
        <dbReference type="Proteomes" id="UP001408789"/>
    </source>
</evidence>
<reference evidence="2 3" key="1">
    <citation type="submission" date="2024-04" db="EMBL/GenBank/DDBJ databases">
        <title>The reference genome of an endangered Asteraceae, Deinandra increscens subsp. villosa, native to the Central Coast of California.</title>
        <authorList>
            <person name="Guilliams M."/>
            <person name="Hasenstab-Lehman K."/>
            <person name="Meyer R."/>
            <person name="Mcevoy S."/>
        </authorList>
    </citation>
    <scope>NUCLEOTIDE SEQUENCE [LARGE SCALE GENOMIC DNA]</scope>
    <source>
        <tissue evidence="2">Leaf</tissue>
    </source>
</reference>
<keyword evidence="1" id="KW-1133">Transmembrane helix</keyword>
<dbReference type="EMBL" id="JBCNJP010000018">
    <property type="protein sequence ID" value="KAK9063615.1"/>
    <property type="molecule type" value="Genomic_DNA"/>
</dbReference>
<feature type="transmembrane region" description="Helical" evidence="1">
    <location>
        <begin position="69"/>
        <end position="92"/>
    </location>
</feature>
<dbReference type="PANTHER" id="PTHR33133:SF50">
    <property type="entry name" value="TRANSMEMBRANE PROTEIN"/>
    <property type="match status" value="1"/>
</dbReference>
<feature type="transmembrane region" description="Helical" evidence="1">
    <location>
        <begin position="199"/>
        <end position="219"/>
    </location>
</feature>
<dbReference type="Proteomes" id="UP001408789">
    <property type="component" value="Unassembled WGS sequence"/>
</dbReference>
<accession>A0AAP0GYL0</accession>
<comment type="caution">
    <text evidence="2">The sequence shown here is derived from an EMBL/GenBank/DDBJ whole genome shotgun (WGS) entry which is preliminary data.</text>
</comment>
<feature type="transmembrane region" description="Helical" evidence="1">
    <location>
        <begin position="154"/>
        <end position="178"/>
    </location>
</feature>